<organism evidence="2 3">
    <name type="scientific">Hyphomicrobium sulfonivorans</name>
    <dbReference type="NCBI Taxonomy" id="121290"/>
    <lineage>
        <taxon>Bacteria</taxon>
        <taxon>Pseudomonadati</taxon>
        <taxon>Pseudomonadota</taxon>
        <taxon>Alphaproteobacteria</taxon>
        <taxon>Hyphomicrobiales</taxon>
        <taxon>Hyphomicrobiaceae</taxon>
        <taxon>Hyphomicrobium</taxon>
    </lineage>
</organism>
<feature type="region of interest" description="Disordered" evidence="1">
    <location>
        <begin position="808"/>
        <end position="854"/>
    </location>
</feature>
<feature type="region of interest" description="Disordered" evidence="1">
    <location>
        <begin position="1874"/>
        <end position="1897"/>
    </location>
</feature>
<dbReference type="STRING" id="121290.APY04_1699"/>
<feature type="region of interest" description="Disordered" evidence="1">
    <location>
        <begin position="1932"/>
        <end position="1964"/>
    </location>
</feature>
<feature type="region of interest" description="Disordered" evidence="1">
    <location>
        <begin position="646"/>
        <end position="673"/>
    </location>
</feature>
<evidence type="ECO:0008006" key="4">
    <source>
        <dbReference type="Google" id="ProtNLM"/>
    </source>
</evidence>
<feature type="compositionally biased region" description="Polar residues" evidence="1">
    <location>
        <begin position="660"/>
        <end position="673"/>
    </location>
</feature>
<feature type="compositionally biased region" description="Basic and acidic residues" evidence="1">
    <location>
        <begin position="1875"/>
        <end position="1885"/>
    </location>
</feature>
<dbReference type="EMBL" id="LMTR01000049">
    <property type="protein sequence ID" value="KWT69093.1"/>
    <property type="molecule type" value="Genomic_DNA"/>
</dbReference>
<dbReference type="SUPFAM" id="SSF75011">
    <property type="entry name" value="3-carboxy-cis,cis-mucoante lactonizing enzyme"/>
    <property type="match status" value="1"/>
</dbReference>
<dbReference type="RefSeq" id="WP_068461523.1">
    <property type="nucleotide sequence ID" value="NZ_LMTR01000049.1"/>
</dbReference>
<proteinExistence type="predicted"/>
<dbReference type="PATRIC" id="fig|121290.4.peg.237"/>
<dbReference type="InterPro" id="IPR013783">
    <property type="entry name" value="Ig-like_fold"/>
</dbReference>
<evidence type="ECO:0000313" key="3">
    <source>
        <dbReference type="Proteomes" id="UP000059074"/>
    </source>
</evidence>
<feature type="region of interest" description="Disordered" evidence="1">
    <location>
        <begin position="493"/>
        <end position="537"/>
    </location>
</feature>
<protein>
    <recommendedName>
        <fullName evidence="4">DUF11 domain-containing protein</fullName>
    </recommendedName>
</protein>
<keyword evidence="3" id="KW-1185">Reference proteome</keyword>
<feature type="region of interest" description="Disordered" evidence="1">
    <location>
        <begin position="1651"/>
        <end position="1675"/>
    </location>
</feature>
<sequence length="2002" mass="205590">MSGSSPAETVDAAQPAAAIRAGDVAVTGFSGTALTSDRLPPGVDPLDRTFIDVSAPSLRIFDASSLSGALAGQLVNAPLRLAVPAKDIGQVFALAIDPSDNGGPPRIFAAATSAFGLRIVGAGRAADGHPNRLKAGTPDATFMEGQFGSLSSNSPGAIYKIDGATGAVSLLADTAFSGIPNTGPGIGGLAYDSKTRTLYASDLDTGLIHRFSLEYNAADLGQYDHGVTGQRAAGKEAVSDDGKRLEITSDAFKADDPATWGFTQTARRIDALAVHDSRLYYAVAEGPAIWSIGLSGGAFLGDPRLEVALDAAKPFPVTSIAFDATGRMLLAQRSPVQNPYDYGSFTEPGARVLRYVPETPDDPGTPGLWSQDPAIYAIGTADDSNAGSGGVSLQYGYKPDGFLDLNTCSATVAATGDTLAGIASGVQFNALELVRPANVPPMQSAFIDYSTGQDEPTIRGHVGNVAAVLLCGVDAGFPPIAEGGPPVEGGGAFPPVAEGGIAGGGGTFPPVDDGGAGGETFPPVEGGGGTTDPNAANLAPTKTQTCKLVAADKAECEYLINLANTSQVPFVANDVIFEDRFSVAPQSFDIGFSANKTATGFTTEPNTFGATTIPPGPQNFSNQIKATFAVPPGGLTVENCITVKPGKGGEPARPDFKGAETQTPLPDLPASTTNGLDRAVAITGEPKCRQRGDLRDCKWIVTISNPGTAPSSASFSVTTSIPNVGMGSSAGVATSSEGNTTFFSTSVGLPPKRQMRFEVSGTFPAEPATPITATASVASQNIADVNPANNTAQAAAGTDAAEVVASNGVTTEDANPDDNTSCIAWNSNAPDDQGTPTNEPTLPPPVVDEQPEPSKAGQLSLLKTGVACQAKKACTFTFAIKNTSANDFDGDVEFDDSITGDGAIFGATAITPAPAAPWSCAKNGQGFKCAAKLKIAANGAAPPLSLMFDLGPGIGAVKEVKNCATLKGAAAASCATLPLEPEPNPAGGQPKLTITKTGPAECSDLGGCNFTIAIKNEGDAPFNGPVFVNEELTLDGKAAPEAVLVPNQTWTCTPGGNSTCTSIPAMIIGPQGTATLRLRTVFSKPTGAKVMQNCASVVGAGAKSCVSVNLLEGPKLVLKKERVDGVCDPTCTFRITATNVGNQTLKGPIKIVDFPRNIKNDFGLTDIKAEVVSATMVASVAKVSCNKPGNIWCDINSDLPPGVSTTFDLTTTVGLMEFTGENCVLPRDQIAGTVPAVCTAMSGQRAAGPNLAIEKRNFGTSKQGVDHCELKGECLFIIRVTNTGKSDFVGPIKINDTISLGAPELLQEGPGGNVGWNCTKAGAGGIGAASIDCAIPGAPNPLKPGTFVPLAPGKFIELGISVKPGKSWKDSNILKNCAELVDAPPNMGPIKSCASQKLDPFKVKVTKTGDQSCQPGSECRFELDIFNDEQIVHDDPVTVTDKLSGLSSAQIVSITPGAGADPFPCTPAPTHVPFTCTGHMTLTPGEHNKYVMIVRLPADANATAFSNCATVGSTDTSGAASEPACHSVQLAPPDQPFSLKIDKTGPATCAPGSECVFNLTLTNTGRAEHKGAVTLTDGLSGIDSMPIVSTAPSLPCTQQPQAIPFNCRTGDDFTVPAGASRKFSITARVPRSADTFTNCAFVAGGKASARDGGQPSSSCVTVRSPEKAEPTEPECKGGMILTDDGLCACPSGTTWNGRNCITRDPTPPPVCKGARPIGVFPNCCPRGTHFERGACRPDKDNTGKNDGGASGVILPPTVCDGARPIGNWPNCCPRGTHFRRGACRPDKPDGGKPDGGASGVKLPVCEGARPIGNWPNCCPRGTHFRRGACRSDEPDGGKENGGASGIKLPVCEGARPIGNWPNCCPRGTHFRRGACRPDKPDDAGKDGGGSSGTKPGCPMGMTGTPPNCCPPGTRFQNGTCVKPTIKCPPGTHLSRSGQCVPNAEPTPTPSKTEEPKARCSGGRRGTPPNCYCVPPSKFLGGRCRYIPNPGPPKNDSDKIIVR</sequence>
<dbReference type="Proteomes" id="UP000059074">
    <property type="component" value="Unassembled WGS sequence"/>
</dbReference>
<evidence type="ECO:0000256" key="1">
    <source>
        <dbReference type="SAM" id="MobiDB-lite"/>
    </source>
</evidence>
<reference evidence="2 3" key="1">
    <citation type="submission" date="2015-10" db="EMBL/GenBank/DDBJ databases">
        <title>Transcriptomic analysis of a linuron degrading triple-species bacterial consortium.</title>
        <authorList>
            <person name="Albers P."/>
        </authorList>
    </citation>
    <scope>NUCLEOTIDE SEQUENCE [LARGE SCALE GENOMIC DNA]</scope>
    <source>
        <strain evidence="2 3">WDL6</strain>
    </source>
</reference>
<feature type="compositionally biased region" description="Basic and acidic residues" evidence="1">
    <location>
        <begin position="1664"/>
        <end position="1675"/>
    </location>
</feature>
<comment type="caution">
    <text evidence="2">The sequence shown here is derived from an EMBL/GenBank/DDBJ whole genome shotgun (WGS) entry which is preliminary data.</text>
</comment>
<evidence type="ECO:0000313" key="2">
    <source>
        <dbReference type="EMBL" id="KWT69093.1"/>
    </source>
</evidence>
<name>A0A109BHU9_HYPSL</name>
<dbReference type="OrthoDB" id="9816009at2"/>
<dbReference type="Gene3D" id="2.60.40.10">
    <property type="entry name" value="Immunoglobulins"/>
    <property type="match status" value="1"/>
</dbReference>
<feature type="compositionally biased region" description="Polar residues" evidence="1">
    <location>
        <begin position="808"/>
        <end position="840"/>
    </location>
</feature>
<gene>
    <name evidence="2" type="ORF">APY04_1699</name>
</gene>
<accession>A0A109BHU9</accession>